<keyword evidence="3" id="KW-0862">Zinc</keyword>
<dbReference type="SMART" id="SM00249">
    <property type="entry name" value="PHD"/>
    <property type="match status" value="1"/>
</dbReference>
<dbReference type="InterPro" id="IPR011011">
    <property type="entry name" value="Znf_FYVE_PHD"/>
</dbReference>
<keyword evidence="1" id="KW-0479">Metal-binding</keyword>
<accession>A0A9P0JHH7</accession>
<dbReference type="Proteomes" id="UP001152888">
    <property type="component" value="Unassembled WGS sequence"/>
</dbReference>
<dbReference type="GO" id="GO:0008270">
    <property type="term" value="F:zinc ion binding"/>
    <property type="evidence" value="ECO:0007669"/>
    <property type="project" value="UniProtKB-KW"/>
</dbReference>
<evidence type="ECO:0000256" key="2">
    <source>
        <dbReference type="ARBA" id="ARBA00022771"/>
    </source>
</evidence>
<feature type="domain" description="PHD-type" evidence="5">
    <location>
        <begin position="1"/>
        <end position="58"/>
    </location>
</feature>
<dbReference type="InterPro" id="IPR019787">
    <property type="entry name" value="Znf_PHD-finger"/>
</dbReference>
<dbReference type="PROSITE" id="PS50016">
    <property type="entry name" value="ZF_PHD_2"/>
    <property type="match status" value="1"/>
</dbReference>
<dbReference type="OrthoDB" id="6774308at2759"/>
<evidence type="ECO:0000256" key="4">
    <source>
        <dbReference type="PROSITE-ProRule" id="PRU00146"/>
    </source>
</evidence>
<sequence length="368" mass="40755">MVNCIYCNTTVSRTKPAVFCEACKKNAHASCISNSIDILSVLKNVPGLSWKCDECRGNCLFINEKSVNTVLSKKIDASLGQIKNEILAIKDELLNHAVKETNPPADPPRYSDVLRNRTQPAIVIRPKNTNQSVTQTKTDILKSVDPVEDNIHLGKVCDIKEGGIVLGCKSKADNLKLLSIAKEKLGDSYVIKEVAGINPRVRIVGLSGEYSDEQIRSYLLKGNPDVFCGDVECKVLKTYAVKKNNRIFQSVLQIDRVSYVRVMTAGYLLVGYDCCKVFDAVEVFRCFKCNEFHHGSASCQNEASCPICSGKHEIKQCTSITKQCSNCVKLNSKSNLNVPINHAAWDKNQCTAFTNATEKLRRDLLAVK</sequence>
<reference evidence="6" key="1">
    <citation type="submission" date="2022-03" db="EMBL/GenBank/DDBJ databases">
        <authorList>
            <person name="Sayadi A."/>
        </authorList>
    </citation>
    <scope>NUCLEOTIDE SEQUENCE</scope>
</reference>
<evidence type="ECO:0000313" key="7">
    <source>
        <dbReference type="Proteomes" id="UP001152888"/>
    </source>
</evidence>
<keyword evidence="7" id="KW-1185">Reference proteome</keyword>
<proteinExistence type="predicted"/>
<dbReference type="InterPro" id="IPR001965">
    <property type="entry name" value="Znf_PHD"/>
</dbReference>
<dbReference type="Gene3D" id="3.30.40.10">
    <property type="entry name" value="Zinc/RING finger domain, C3HC4 (zinc finger)"/>
    <property type="match status" value="1"/>
</dbReference>
<dbReference type="EMBL" id="CAKOFQ010006651">
    <property type="protein sequence ID" value="CAH1953466.1"/>
    <property type="molecule type" value="Genomic_DNA"/>
</dbReference>
<dbReference type="InterPro" id="IPR013083">
    <property type="entry name" value="Znf_RING/FYVE/PHD"/>
</dbReference>
<keyword evidence="2 4" id="KW-0863">Zinc-finger</keyword>
<comment type="caution">
    <text evidence="6">The sequence shown here is derived from an EMBL/GenBank/DDBJ whole genome shotgun (WGS) entry which is preliminary data.</text>
</comment>
<dbReference type="SUPFAM" id="SSF57903">
    <property type="entry name" value="FYVE/PHD zinc finger"/>
    <property type="match status" value="1"/>
</dbReference>
<name>A0A9P0JHH7_ACAOB</name>
<evidence type="ECO:0000256" key="1">
    <source>
        <dbReference type="ARBA" id="ARBA00022723"/>
    </source>
</evidence>
<evidence type="ECO:0000256" key="3">
    <source>
        <dbReference type="ARBA" id="ARBA00022833"/>
    </source>
</evidence>
<dbReference type="AlphaFoldDB" id="A0A9P0JHH7"/>
<protein>
    <recommendedName>
        <fullName evidence="5">PHD-type domain-containing protein</fullName>
    </recommendedName>
</protein>
<evidence type="ECO:0000313" key="6">
    <source>
        <dbReference type="EMBL" id="CAH1953466.1"/>
    </source>
</evidence>
<gene>
    <name evidence="6" type="ORF">ACAOBT_LOCUS57</name>
</gene>
<evidence type="ECO:0000259" key="5">
    <source>
        <dbReference type="PROSITE" id="PS50016"/>
    </source>
</evidence>
<organism evidence="6 7">
    <name type="scientific">Acanthoscelides obtectus</name>
    <name type="common">Bean weevil</name>
    <name type="synonym">Bruchus obtectus</name>
    <dbReference type="NCBI Taxonomy" id="200917"/>
    <lineage>
        <taxon>Eukaryota</taxon>
        <taxon>Metazoa</taxon>
        <taxon>Ecdysozoa</taxon>
        <taxon>Arthropoda</taxon>
        <taxon>Hexapoda</taxon>
        <taxon>Insecta</taxon>
        <taxon>Pterygota</taxon>
        <taxon>Neoptera</taxon>
        <taxon>Endopterygota</taxon>
        <taxon>Coleoptera</taxon>
        <taxon>Polyphaga</taxon>
        <taxon>Cucujiformia</taxon>
        <taxon>Chrysomeloidea</taxon>
        <taxon>Chrysomelidae</taxon>
        <taxon>Bruchinae</taxon>
        <taxon>Bruchini</taxon>
        <taxon>Acanthoscelides</taxon>
    </lineage>
</organism>